<evidence type="ECO:0000313" key="2">
    <source>
        <dbReference type="Proteomes" id="UP000056109"/>
    </source>
</evidence>
<dbReference type="GeneID" id="34784104"/>
<dbReference type="EMBL" id="LN606600">
    <property type="protein sequence ID" value="CEF42387.1"/>
    <property type="molecule type" value="Genomic_DNA"/>
</dbReference>
<dbReference type="KEGG" id="asz:ASN_3144"/>
<gene>
    <name evidence="1" type="ORF">ASN_3144</name>
</gene>
<reference evidence="2" key="1">
    <citation type="submission" date="2014-09" db="EMBL/GenBank/DDBJ databases">
        <authorList>
            <person name="Illeghems K.G."/>
        </authorList>
    </citation>
    <scope>NUCLEOTIDE SEQUENCE [LARGE SCALE GENOMIC DNA]</scope>
    <source>
        <strain evidence="2">108B</strain>
    </source>
</reference>
<proteinExistence type="predicted"/>
<dbReference type="RefSeq" id="WP_058988579.1">
    <property type="nucleotide sequence ID" value="NZ_LN606600.1"/>
</dbReference>
<accession>A0A0U5BCX2</accession>
<name>A0A0U5BCX2_9PROT</name>
<evidence type="ECO:0000313" key="1">
    <source>
        <dbReference type="EMBL" id="CEF42387.1"/>
    </source>
</evidence>
<keyword evidence="2" id="KW-1185">Reference proteome</keyword>
<dbReference type="AlphaFoldDB" id="A0A0U5BCX2"/>
<organism evidence="1 2">
    <name type="scientific">Acetobacter senegalensis</name>
    <dbReference type="NCBI Taxonomy" id="446692"/>
    <lineage>
        <taxon>Bacteria</taxon>
        <taxon>Pseudomonadati</taxon>
        <taxon>Pseudomonadota</taxon>
        <taxon>Alphaproteobacteria</taxon>
        <taxon>Acetobacterales</taxon>
        <taxon>Acetobacteraceae</taxon>
        <taxon>Acetobacter</taxon>
    </lineage>
</organism>
<dbReference type="PATRIC" id="fig|446692.3.peg.3315"/>
<dbReference type="Proteomes" id="UP000056109">
    <property type="component" value="Chromosome I"/>
</dbReference>
<sequence>MTLTQSDRAHGVIQDVYADWGQLPPDTAALQTAGTALYNLSYAWTTTIQNQTADQLAAEAAVYQPIAGTASYGQIIEIFPCPLIRPRPCSQVL</sequence>
<protein>
    <submittedName>
        <fullName evidence="1">Uncharacterized protein</fullName>
    </submittedName>
</protein>